<evidence type="ECO:0000313" key="1">
    <source>
        <dbReference type="EMBL" id="CAK0836562.1"/>
    </source>
</evidence>
<evidence type="ECO:0000313" key="2">
    <source>
        <dbReference type="Proteomes" id="UP001189429"/>
    </source>
</evidence>
<gene>
    <name evidence="1" type="ORF">PCOR1329_LOCUS33006</name>
</gene>
<reference evidence="1" key="1">
    <citation type="submission" date="2023-10" db="EMBL/GenBank/DDBJ databases">
        <authorList>
            <person name="Chen Y."/>
            <person name="Shah S."/>
            <person name="Dougan E. K."/>
            <person name="Thang M."/>
            <person name="Chan C."/>
        </authorList>
    </citation>
    <scope>NUCLEOTIDE SEQUENCE [LARGE SCALE GENOMIC DNA]</scope>
</reference>
<dbReference type="EMBL" id="CAUYUJ010013669">
    <property type="protein sequence ID" value="CAK0836562.1"/>
    <property type="molecule type" value="Genomic_DNA"/>
</dbReference>
<organism evidence="1 2">
    <name type="scientific">Prorocentrum cordatum</name>
    <dbReference type="NCBI Taxonomy" id="2364126"/>
    <lineage>
        <taxon>Eukaryota</taxon>
        <taxon>Sar</taxon>
        <taxon>Alveolata</taxon>
        <taxon>Dinophyceae</taxon>
        <taxon>Prorocentrales</taxon>
        <taxon>Prorocentraceae</taxon>
        <taxon>Prorocentrum</taxon>
    </lineage>
</organism>
<protein>
    <submittedName>
        <fullName evidence="1">Uncharacterized protein</fullName>
    </submittedName>
</protein>
<name>A0ABN9SVW1_9DINO</name>
<sequence>MRVAWPLVPRPPLASDDIQLPWSSVGMGAVGSRRGAPVVAAPPQWRCPSPASAVRARALPASRNGRLALRRNSLVGIGRLLFEYLKGGLVSIPTSASQQGTPDRGPSERPWTDVSIVLLLLHSPQLLILSFSYPNCSAQLSGSPLLVFAPLDRRQRRAGALGQRRSEAPRSALGRGVDLELLPLVGGQARRPAQA</sequence>
<accession>A0ABN9SVW1</accession>
<proteinExistence type="predicted"/>
<comment type="caution">
    <text evidence="1">The sequence shown here is derived from an EMBL/GenBank/DDBJ whole genome shotgun (WGS) entry which is preliminary data.</text>
</comment>
<dbReference type="Proteomes" id="UP001189429">
    <property type="component" value="Unassembled WGS sequence"/>
</dbReference>
<keyword evidence="2" id="KW-1185">Reference proteome</keyword>